<dbReference type="InterPro" id="IPR001261">
    <property type="entry name" value="ArgE/DapE_CS"/>
</dbReference>
<organism evidence="6">
    <name type="scientific">marine sediment metagenome</name>
    <dbReference type="NCBI Taxonomy" id="412755"/>
    <lineage>
        <taxon>unclassified sequences</taxon>
        <taxon>metagenomes</taxon>
        <taxon>ecological metagenomes</taxon>
    </lineage>
</organism>
<dbReference type="Gene3D" id="3.40.630.10">
    <property type="entry name" value="Zn peptidases"/>
    <property type="match status" value="1"/>
</dbReference>
<name>X1HSX7_9ZZZZ</name>
<accession>X1HSX7</accession>
<gene>
    <name evidence="6" type="ORF">S03H2_35044</name>
</gene>
<evidence type="ECO:0000256" key="1">
    <source>
        <dbReference type="ARBA" id="ARBA00001947"/>
    </source>
</evidence>
<dbReference type="InterPro" id="IPR002933">
    <property type="entry name" value="Peptidase_M20"/>
</dbReference>
<proteinExistence type="predicted"/>
<dbReference type="Pfam" id="PF01546">
    <property type="entry name" value="Peptidase_M20"/>
    <property type="match status" value="1"/>
</dbReference>
<evidence type="ECO:0000256" key="5">
    <source>
        <dbReference type="ARBA" id="ARBA00023049"/>
    </source>
</evidence>
<feature type="non-terminal residue" evidence="6">
    <location>
        <position position="1"/>
    </location>
</feature>
<sequence>FIAHMDTSPAASGKNVKYIIHEKYDGSTITFPKDEKLTITIKDSPELTKMIGLDIITASGDTLLGADDKAGIAEIMAALTAWKKYSELKHGPITVCFTPDEEIGEGTEKIDMERLNQLKCAYTMDGGEMGELDGIFLELLVSLRYQNIYLLFCTTFLHFYEYQKVI</sequence>
<evidence type="ECO:0008006" key="7">
    <source>
        <dbReference type="Google" id="ProtNLM"/>
    </source>
</evidence>
<keyword evidence="3" id="KW-0479">Metal-binding</keyword>
<protein>
    <recommendedName>
        <fullName evidence="7">Peptidase M20 dimerisation domain-containing protein</fullName>
    </recommendedName>
</protein>
<dbReference type="PANTHER" id="PTHR42994:SF1">
    <property type="entry name" value="PEPTIDASE T"/>
    <property type="match status" value="1"/>
</dbReference>
<reference evidence="6" key="1">
    <citation type="journal article" date="2014" name="Front. Microbiol.">
        <title>High frequency of phylogenetically diverse reductive dehalogenase-homologous genes in deep subseafloor sedimentary metagenomes.</title>
        <authorList>
            <person name="Kawai M."/>
            <person name="Futagami T."/>
            <person name="Toyoda A."/>
            <person name="Takaki Y."/>
            <person name="Nishi S."/>
            <person name="Hori S."/>
            <person name="Arai W."/>
            <person name="Tsubouchi T."/>
            <person name="Morono Y."/>
            <person name="Uchiyama I."/>
            <person name="Ito T."/>
            <person name="Fujiyama A."/>
            <person name="Inagaki F."/>
            <person name="Takami H."/>
        </authorList>
    </citation>
    <scope>NUCLEOTIDE SEQUENCE</scope>
    <source>
        <strain evidence="6">Expedition CK06-06</strain>
    </source>
</reference>
<dbReference type="PANTHER" id="PTHR42994">
    <property type="entry name" value="PEPTIDASE T"/>
    <property type="match status" value="1"/>
</dbReference>
<dbReference type="AlphaFoldDB" id="X1HSX7"/>
<comment type="caution">
    <text evidence="6">The sequence shown here is derived from an EMBL/GenBank/DDBJ whole genome shotgun (WGS) entry which is preliminary data.</text>
</comment>
<comment type="cofactor">
    <cofactor evidence="1">
        <name>Zn(2+)</name>
        <dbReference type="ChEBI" id="CHEBI:29105"/>
    </cofactor>
</comment>
<keyword evidence="4" id="KW-0378">Hydrolase</keyword>
<keyword evidence="5" id="KW-0482">Metalloprotease</keyword>
<dbReference type="EMBL" id="BARU01021412">
    <property type="protein sequence ID" value="GAH60160.1"/>
    <property type="molecule type" value="Genomic_DNA"/>
</dbReference>
<dbReference type="GO" id="GO:0008237">
    <property type="term" value="F:metallopeptidase activity"/>
    <property type="evidence" value="ECO:0007669"/>
    <property type="project" value="UniProtKB-KW"/>
</dbReference>
<dbReference type="GO" id="GO:0006508">
    <property type="term" value="P:proteolysis"/>
    <property type="evidence" value="ECO:0007669"/>
    <property type="project" value="UniProtKB-KW"/>
</dbReference>
<evidence type="ECO:0000313" key="6">
    <source>
        <dbReference type="EMBL" id="GAH60160.1"/>
    </source>
</evidence>
<dbReference type="PROSITE" id="PS00759">
    <property type="entry name" value="ARGE_DAPE_CPG2_2"/>
    <property type="match status" value="1"/>
</dbReference>
<dbReference type="GO" id="GO:0046872">
    <property type="term" value="F:metal ion binding"/>
    <property type="evidence" value="ECO:0007669"/>
    <property type="project" value="UniProtKB-KW"/>
</dbReference>
<dbReference type="SUPFAM" id="SSF53187">
    <property type="entry name" value="Zn-dependent exopeptidases"/>
    <property type="match status" value="1"/>
</dbReference>
<evidence type="ECO:0000256" key="4">
    <source>
        <dbReference type="ARBA" id="ARBA00022801"/>
    </source>
</evidence>
<keyword evidence="2" id="KW-0645">Protease</keyword>
<evidence type="ECO:0000256" key="2">
    <source>
        <dbReference type="ARBA" id="ARBA00022670"/>
    </source>
</evidence>
<evidence type="ECO:0000256" key="3">
    <source>
        <dbReference type="ARBA" id="ARBA00022723"/>
    </source>
</evidence>